<dbReference type="SUPFAM" id="SSF53807">
    <property type="entry name" value="Helical backbone' metal receptor"/>
    <property type="match status" value="1"/>
</dbReference>
<evidence type="ECO:0000256" key="4">
    <source>
        <dbReference type="ARBA" id="ARBA00022729"/>
    </source>
</evidence>
<dbReference type="InterPro" id="IPR006127">
    <property type="entry name" value="ZnuA-like"/>
</dbReference>
<keyword evidence="9" id="KW-1185">Reference proteome</keyword>
<comment type="subcellular location">
    <subcellularLocation>
        <location evidence="1">Cell envelope</location>
    </subcellularLocation>
</comment>
<keyword evidence="2 5" id="KW-0813">Transport</keyword>
<dbReference type="Pfam" id="PF01297">
    <property type="entry name" value="ZnuA"/>
    <property type="match status" value="1"/>
</dbReference>
<gene>
    <name evidence="8" type="ORF">ACFSUQ_07000</name>
</gene>
<dbReference type="RefSeq" id="WP_066057229.1">
    <property type="nucleotide sequence ID" value="NZ_JBHUNF010000004.1"/>
</dbReference>
<evidence type="ECO:0000256" key="2">
    <source>
        <dbReference type="ARBA" id="ARBA00022448"/>
    </source>
</evidence>
<organism evidence="8 9">
    <name type="scientific">Gulosibacter bifidus</name>
    <dbReference type="NCBI Taxonomy" id="272239"/>
    <lineage>
        <taxon>Bacteria</taxon>
        <taxon>Bacillati</taxon>
        <taxon>Actinomycetota</taxon>
        <taxon>Actinomycetes</taxon>
        <taxon>Micrococcales</taxon>
        <taxon>Microbacteriaceae</taxon>
        <taxon>Gulosibacter</taxon>
    </lineage>
</organism>
<comment type="similarity">
    <text evidence="5">Belongs to the bacterial solute-binding protein 9 family.</text>
</comment>
<feature type="region of interest" description="Disordered" evidence="6">
    <location>
        <begin position="113"/>
        <end position="234"/>
    </location>
</feature>
<keyword evidence="4 7" id="KW-0732">Signal</keyword>
<dbReference type="PANTHER" id="PTHR42953">
    <property type="entry name" value="HIGH-AFFINITY ZINC UPTAKE SYSTEM PROTEIN ZNUA-RELATED"/>
    <property type="match status" value="1"/>
</dbReference>
<evidence type="ECO:0000313" key="9">
    <source>
        <dbReference type="Proteomes" id="UP001597453"/>
    </source>
</evidence>
<feature type="signal peptide" evidence="7">
    <location>
        <begin position="1"/>
        <end position="22"/>
    </location>
</feature>
<proteinExistence type="inferred from homology"/>
<reference evidence="9" key="1">
    <citation type="journal article" date="2019" name="Int. J. Syst. Evol. Microbiol.">
        <title>The Global Catalogue of Microorganisms (GCM) 10K type strain sequencing project: providing services to taxonomists for standard genome sequencing and annotation.</title>
        <authorList>
            <consortium name="The Broad Institute Genomics Platform"/>
            <consortium name="The Broad Institute Genome Sequencing Center for Infectious Disease"/>
            <person name="Wu L."/>
            <person name="Ma J."/>
        </authorList>
    </citation>
    <scope>NUCLEOTIDE SEQUENCE [LARGE SCALE GENOMIC DNA]</scope>
    <source>
        <strain evidence="9">TISTR 1511</strain>
    </source>
</reference>
<name>A0ABW5RKI8_9MICO</name>
<evidence type="ECO:0000313" key="8">
    <source>
        <dbReference type="EMBL" id="MFD2675039.1"/>
    </source>
</evidence>
<dbReference type="PRINTS" id="PR00690">
    <property type="entry name" value="ADHESNFAMILY"/>
</dbReference>
<dbReference type="PROSITE" id="PS51257">
    <property type="entry name" value="PROKAR_LIPOPROTEIN"/>
    <property type="match status" value="1"/>
</dbReference>
<dbReference type="Proteomes" id="UP001597453">
    <property type="component" value="Unassembled WGS sequence"/>
</dbReference>
<evidence type="ECO:0000256" key="6">
    <source>
        <dbReference type="SAM" id="MobiDB-lite"/>
    </source>
</evidence>
<feature type="chain" id="PRO_5045655285" evidence="7">
    <location>
        <begin position="23"/>
        <end position="415"/>
    </location>
</feature>
<keyword evidence="3" id="KW-0479">Metal-binding</keyword>
<accession>A0ABW5RKI8</accession>
<evidence type="ECO:0000256" key="5">
    <source>
        <dbReference type="RuleBase" id="RU003512"/>
    </source>
</evidence>
<dbReference type="InterPro" id="IPR006128">
    <property type="entry name" value="Lipoprotein_PsaA-like"/>
</dbReference>
<feature type="compositionally biased region" description="Basic and acidic residues" evidence="6">
    <location>
        <begin position="151"/>
        <end position="225"/>
    </location>
</feature>
<dbReference type="PANTHER" id="PTHR42953:SF1">
    <property type="entry name" value="METAL-BINDING PROTEIN HI_0362-RELATED"/>
    <property type="match status" value="1"/>
</dbReference>
<evidence type="ECO:0000256" key="3">
    <source>
        <dbReference type="ARBA" id="ARBA00022723"/>
    </source>
</evidence>
<comment type="caution">
    <text evidence="8">The sequence shown here is derived from an EMBL/GenBank/DDBJ whole genome shotgun (WGS) entry which is preliminary data.</text>
</comment>
<protein>
    <submittedName>
        <fullName evidence="8">Metal ABC transporter solute-binding protein, Zn/Mn family</fullName>
    </submittedName>
</protein>
<dbReference type="Gene3D" id="3.40.50.1980">
    <property type="entry name" value="Nitrogenase molybdenum iron protein domain"/>
    <property type="match status" value="2"/>
</dbReference>
<sequence>MRGTKRVLFGSAAAILVAGSLAACSPASNDPAADGFKIVTTTTQLTDFATNVAEGTNAEIVSLFEPGESVHSFEASAADLEDLRTADVVIYNGMGLEPWLEETLTSADFKGTKIDASEGFDPESIHDDHGHGGEEGHEGHDHGAATDGATEEGHDHGTEEGHEGHDHAAGAAEDQKIAAATTEEHDHGAEKGHEGHDHGAEEGHDGHDHGAEEGHDGHDHSHDGPNPHIWTSPDGAVTMVENVSKGLSEADKDNASKYDENSKAYIAKLESLDGWIAENIKAVPEEQRVVATGHDALGYYNEEYHITFVGSVMPSWDDNAEPSAAELDELVAKIKEHKVPAIFTETQLDPATTEALANEAGIKVYSGEDGLYTDSLGADGSGAESYIKATIHNTKQLLDSWGKTASEAPADIQDA</sequence>
<dbReference type="InterPro" id="IPR050492">
    <property type="entry name" value="Bact_metal-bind_prot9"/>
</dbReference>
<evidence type="ECO:0000256" key="7">
    <source>
        <dbReference type="SAM" id="SignalP"/>
    </source>
</evidence>
<dbReference type="EMBL" id="JBHUNF010000004">
    <property type="protein sequence ID" value="MFD2675039.1"/>
    <property type="molecule type" value="Genomic_DNA"/>
</dbReference>
<evidence type="ECO:0000256" key="1">
    <source>
        <dbReference type="ARBA" id="ARBA00004196"/>
    </source>
</evidence>
<feature type="compositionally biased region" description="Basic and acidic residues" evidence="6">
    <location>
        <begin position="123"/>
        <end position="144"/>
    </location>
</feature>